<feature type="chain" id="PRO_5040862260" evidence="1">
    <location>
        <begin position="17"/>
        <end position="131"/>
    </location>
</feature>
<keyword evidence="1" id="KW-0732">Signal</keyword>
<comment type="caution">
    <text evidence="2">The sequence shown here is derived from an EMBL/GenBank/DDBJ whole genome shotgun (WGS) entry which is preliminary data.</text>
</comment>
<sequence length="131" mass="14334">MKTFIFLSICVTLALGCSDPLPELGACNTEPEGDCSCESGLSCELTKKFIYKERTTLVKQCMPEGVDIEVETVDLDNQVADAPMRSKRFLFGSALFRAIHQCGCAEGLICTETIAVNIPFTGIRLPLMQCM</sequence>
<gene>
    <name evidence="2" type="ORF">OS493_037905</name>
</gene>
<keyword evidence="3" id="KW-1185">Reference proteome</keyword>
<proteinExistence type="predicted"/>
<protein>
    <submittedName>
        <fullName evidence="2">Uncharacterized protein</fullName>
    </submittedName>
</protein>
<accession>A0A9X0CTY1</accession>
<name>A0A9X0CTY1_9CNID</name>
<organism evidence="2 3">
    <name type="scientific">Desmophyllum pertusum</name>
    <dbReference type="NCBI Taxonomy" id="174260"/>
    <lineage>
        <taxon>Eukaryota</taxon>
        <taxon>Metazoa</taxon>
        <taxon>Cnidaria</taxon>
        <taxon>Anthozoa</taxon>
        <taxon>Hexacorallia</taxon>
        <taxon>Scleractinia</taxon>
        <taxon>Caryophylliina</taxon>
        <taxon>Caryophylliidae</taxon>
        <taxon>Desmophyllum</taxon>
    </lineage>
</organism>
<evidence type="ECO:0000256" key="1">
    <source>
        <dbReference type="SAM" id="SignalP"/>
    </source>
</evidence>
<dbReference type="OrthoDB" id="5968381at2759"/>
<dbReference type="AlphaFoldDB" id="A0A9X0CTY1"/>
<feature type="signal peptide" evidence="1">
    <location>
        <begin position="1"/>
        <end position="16"/>
    </location>
</feature>
<evidence type="ECO:0000313" key="2">
    <source>
        <dbReference type="EMBL" id="KAJ7375942.1"/>
    </source>
</evidence>
<reference evidence="2" key="1">
    <citation type="submission" date="2023-01" db="EMBL/GenBank/DDBJ databases">
        <title>Genome assembly of the deep-sea coral Lophelia pertusa.</title>
        <authorList>
            <person name="Herrera S."/>
            <person name="Cordes E."/>
        </authorList>
    </citation>
    <scope>NUCLEOTIDE SEQUENCE</scope>
    <source>
        <strain evidence="2">USNM1676648</strain>
        <tissue evidence="2">Polyp</tissue>
    </source>
</reference>
<evidence type="ECO:0000313" key="3">
    <source>
        <dbReference type="Proteomes" id="UP001163046"/>
    </source>
</evidence>
<dbReference type="EMBL" id="MU826429">
    <property type="protein sequence ID" value="KAJ7375942.1"/>
    <property type="molecule type" value="Genomic_DNA"/>
</dbReference>
<dbReference type="Proteomes" id="UP001163046">
    <property type="component" value="Unassembled WGS sequence"/>
</dbReference>
<dbReference type="PROSITE" id="PS51257">
    <property type="entry name" value="PROKAR_LIPOPROTEIN"/>
    <property type="match status" value="1"/>
</dbReference>